<organism evidence="1">
    <name type="scientific">Arundo donax</name>
    <name type="common">Giant reed</name>
    <name type="synonym">Donax arundinaceus</name>
    <dbReference type="NCBI Taxonomy" id="35708"/>
    <lineage>
        <taxon>Eukaryota</taxon>
        <taxon>Viridiplantae</taxon>
        <taxon>Streptophyta</taxon>
        <taxon>Embryophyta</taxon>
        <taxon>Tracheophyta</taxon>
        <taxon>Spermatophyta</taxon>
        <taxon>Magnoliopsida</taxon>
        <taxon>Liliopsida</taxon>
        <taxon>Poales</taxon>
        <taxon>Poaceae</taxon>
        <taxon>PACMAD clade</taxon>
        <taxon>Arundinoideae</taxon>
        <taxon>Arundineae</taxon>
        <taxon>Arundo</taxon>
    </lineage>
</organism>
<dbReference type="AlphaFoldDB" id="A0A0A9HEH4"/>
<name>A0A0A9HEH4_ARUDO</name>
<evidence type="ECO:0000313" key="1">
    <source>
        <dbReference type="EMBL" id="JAE31323.1"/>
    </source>
</evidence>
<protein>
    <submittedName>
        <fullName evidence="1">Uncharacterized protein</fullName>
    </submittedName>
</protein>
<dbReference type="EMBL" id="GBRH01166573">
    <property type="protein sequence ID" value="JAE31323.1"/>
    <property type="molecule type" value="Transcribed_RNA"/>
</dbReference>
<sequence>MDRAKVAFQYQLSIGTLVP</sequence>
<accession>A0A0A9HEH4</accession>
<proteinExistence type="predicted"/>
<reference evidence="1" key="1">
    <citation type="submission" date="2014-09" db="EMBL/GenBank/DDBJ databases">
        <authorList>
            <person name="Magalhaes I.L.F."/>
            <person name="Oliveira U."/>
            <person name="Santos F.R."/>
            <person name="Vidigal T.H.D.A."/>
            <person name="Brescovit A.D."/>
            <person name="Santos A.J."/>
        </authorList>
    </citation>
    <scope>NUCLEOTIDE SEQUENCE</scope>
    <source>
        <tissue evidence="1">Shoot tissue taken approximately 20 cm above the soil surface</tissue>
    </source>
</reference>
<reference evidence="1" key="2">
    <citation type="journal article" date="2015" name="Data Brief">
        <title>Shoot transcriptome of the giant reed, Arundo donax.</title>
        <authorList>
            <person name="Barrero R.A."/>
            <person name="Guerrero F.D."/>
            <person name="Moolhuijzen P."/>
            <person name="Goolsby J.A."/>
            <person name="Tidwell J."/>
            <person name="Bellgard S.E."/>
            <person name="Bellgard M.I."/>
        </authorList>
    </citation>
    <scope>NUCLEOTIDE SEQUENCE</scope>
    <source>
        <tissue evidence="1">Shoot tissue taken approximately 20 cm above the soil surface</tissue>
    </source>
</reference>